<keyword evidence="1" id="KW-0472">Membrane</keyword>
<feature type="transmembrane region" description="Helical" evidence="1">
    <location>
        <begin position="258"/>
        <end position="276"/>
    </location>
</feature>
<feature type="transmembrane region" description="Helical" evidence="1">
    <location>
        <begin position="20"/>
        <end position="38"/>
    </location>
</feature>
<evidence type="ECO:0008006" key="4">
    <source>
        <dbReference type="Google" id="ProtNLM"/>
    </source>
</evidence>
<name>A0A290QHA9_9BACT</name>
<feature type="transmembrane region" description="Helical" evidence="1">
    <location>
        <begin position="105"/>
        <end position="127"/>
    </location>
</feature>
<dbReference type="EMBL" id="CP023344">
    <property type="protein sequence ID" value="ATC63252.1"/>
    <property type="molecule type" value="Genomic_DNA"/>
</dbReference>
<evidence type="ECO:0000313" key="3">
    <source>
        <dbReference type="Proteomes" id="UP000217265"/>
    </source>
</evidence>
<feature type="transmembrane region" description="Helical" evidence="1">
    <location>
        <begin position="198"/>
        <end position="217"/>
    </location>
</feature>
<protein>
    <recommendedName>
        <fullName evidence="4">DUF4129 domain-containing protein</fullName>
    </recommendedName>
</protein>
<organism evidence="2 3">
    <name type="scientific">Nibricoccus aquaticus</name>
    <dbReference type="NCBI Taxonomy" id="2576891"/>
    <lineage>
        <taxon>Bacteria</taxon>
        <taxon>Pseudomonadati</taxon>
        <taxon>Verrucomicrobiota</taxon>
        <taxon>Opitutia</taxon>
        <taxon>Opitutales</taxon>
        <taxon>Opitutaceae</taxon>
        <taxon>Nibricoccus</taxon>
    </lineage>
</organism>
<proteinExistence type="predicted"/>
<keyword evidence="1" id="KW-0812">Transmembrane</keyword>
<feature type="transmembrane region" description="Helical" evidence="1">
    <location>
        <begin position="156"/>
        <end position="178"/>
    </location>
</feature>
<keyword evidence="3" id="KW-1185">Reference proteome</keyword>
<dbReference type="AlphaFoldDB" id="A0A290QHA9"/>
<feature type="transmembrane region" description="Helical" evidence="1">
    <location>
        <begin position="402"/>
        <end position="423"/>
    </location>
</feature>
<gene>
    <name evidence="2" type="ORF">CMV30_04390</name>
</gene>
<accession>A0A290QHA9</accession>
<reference evidence="2 3" key="1">
    <citation type="submission" date="2017-09" db="EMBL/GenBank/DDBJ databases">
        <title>Complete genome sequence of Verrucomicrobial strain HZ-65, isolated from freshwater.</title>
        <authorList>
            <person name="Choi A."/>
        </authorList>
    </citation>
    <scope>NUCLEOTIDE SEQUENCE [LARGE SCALE GENOMIC DNA]</scope>
    <source>
        <strain evidence="2 3">HZ-65</strain>
    </source>
</reference>
<evidence type="ECO:0000256" key="1">
    <source>
        <dbReference type="SAM" id="Phobius"/>
    </source>
</evidence>
<dbReference type="KEGG" id="vbh:CMV30_04390"/>
<feature type="transmembrane region" description="Helical" evidence="1">
    <location>
        <begin position="50"/>
        <end position="67"/>
    </location>
</feature>
<dbReference type="Proteomes" id="UP000217265">
    <property type="component" value="Chromosome"/>
</dbReference>
<evidence type="ECO:0000313" key="2">
    <source>
        <dbReference type="EMBL" id="ATC63252.1"/>
    </source>
</evidence>
<sequence>MELIEEAVHLLRCAPAGTLAVYYFGAGAWALGFLFFWAHTTWFAPSGAQLAWSSLGLVGLFVVLKVAQAEFCARLLAQRMGEAPPVWTRRRAWELAVAQTNVQTWGALLVPVAAVVTIPFAWVYGYFQHATVIAAGPELAKEARELSRRWPMQNHLALLFLSLVAFAVWINCASAFYLVPWLANTLLGLDNVFGLSGWAFWNTTFLASIGALAWLAVDPLVKAFYVLRVFHGRAQKSGEDLRAELRATGRGMKARGRTSVTGVVNVVIALMIFTGAPDAARAQAGTTTATLVEQTGRGEKATAVDPVALDRALDDVLKRRDFQWQLRPQPGEKKAGTEEAGPVKKFLKEGVQMIEEMVRSLQRTWQDFEAWLKDLFGGDKKDVAETPVKRGGGGADMGTLRIFLYLLIGALVIGIIVVIVMMVRSARRNTAPALIGRAITLAQPDLRDEATHAAQMPSDGWLALAKEQIAKGEWRLALRALYLATLAKHAADGLITLAKFKTNLDYERELRRRAVLQPEVTVRFLAHRLNFESVWYGRDVANEAVVRAWLEELERVAEEATLAGARGERL</sequence>
<keyword evidence="1" id="KW-1133">Transmembrane helix</keyword>